<dbReference type="GO" id="GO:0006508">
    <property type="term" value="P:proteolysis"/>
    <property type="evidence" value="ECO:0007669"/>
    <property type="project" value="UniProtKB-KW"/>
</dbReference>
<evidence type="ECO:0000256" key="4">
    <source>
        <dbReference type="ARBA" id="ARBA00022692"/>
    </source>
</evidence>
<dbReference type="GO" id="GO:0046872">
    <property type="term" value="F:metal ion binding"/>
    <property type="evidence" value="ECO:0007669"/>
    <property type="project" value="UniProtKB-KW"/>
</dbReference>
<comment type="cofactor">
    <cofactor evidence="1">
        <name>Zn(2+)</name>
        <dbReference type="ChEBI" id="CHEBI:29105"/>
    </cofactor>
</comment>
<feature type="transmembrane region" description="Helical" evidence="12">
    <location>
        <begin position="216"/>
        <end position="235"/>
    </location>
</feature>
<dbReference type="EMBL" id="CP042831">
    <property type="protein sequence ID" value="QEE51314.1"/>
    <property type="molecule type" value="Genomic_DNA"/>
</dbReference>
<keyword evidence="9 14" id="KW-0482">Metalloprotease</keyword>
<evidence type="ECO:0000256" key="7">
    <source>
        <dbReference type="ARBA" id="ARBA00022833"/>
    </source>
</evidence>
<feature type="transmembrane region" description="Helical" evidence="12">
    <location>
        <begin position="57"/>
        <end position="78"/>
    </location>
</feature>
<feature type="coiled-coil region" evidence="11">
    <location>
        <begin position="502"/>
        <end position="529"/>
    </location>
</feature>
<evidence type="ECO:0000256" key="6">
    <source>
        <dbReference type="ARBA" id="ARBA00022801"/>
    </source>
</evidence>
<evidence type="ECO:0000256" key="11">
    <source>
        <dbReference type="SAM" id="Coils"/>
    </source>
</evidence>
<dbReference type="AlphaFoldDB" id="A0A5B9FWG2"/>
<dbReference type="Gene3D" id="3.30.2010.10">
    <property type="entry name" value="Metalloproteases ('zincins'), catalytic domain"/>
    <property type="match status" value="1"/>
</dbReference>
<gene>
    <name evidence="14" type="ORF">FUA48_17595</name>
</gene>
<dbReference type="PANTHER" id="PTHR43221:SF2">
    <property type="entry name" value="PROTEASE HTPX HOMOLOG"/>
    <property type="match status" value="1"/>
</dbReference>
<dbReference type="Proteomes" id="UP000321222">
    <property type="component" value="Chromosome"/>
</dbReference>
<dbReference type="KEGG" id="fak:FUA48_17595"/>
<evidence type="ECO:0000256" key="10">
    <source>
        <dbReference type="ARBA" id="ARBA00023136"/>
    </source>
</evidence>
<evidence type="ECO:0000256" key="9">
    <source>
        <dbReference type="ARBA" id="ARBA00023049"/>
    </source>
</evidence>
<keyword evidence="3 14" id="KW-0645">Protease</keyword>
<dbReference type="Pfam" id="PF01435">
    <property type="entry name" value="Peptidase_M48"/>
    <property type="match status" value="1"/>
</dbReference>
<keyword evidence="15" id="KW-1185">Reference proteome</keyword>
<accession>A0A5B9FWG2</accession>
<reference evidence="14 15" key="1">
    <citation type="submission" date="2019-08" db="EMBL/GenBank/DDBJ databases">
        <title>Flavobacterium alkalisoli sp. nov., isolated from rhizosphere soil of Suaeda salsa.</title>
        <authorList>
            <person name="Sun J.-Q."/>
            <person name="Xu L."/>
        </authorList>
    </citation>
    <scope>NUCLEOTIDE SEQUENCE [LARGE SCALE GENOMIC DNA]</scope>
    <source>
        <strain evidence="14 15">XS-5</strain>
    </source>
</reference>
<evidence type="ECO:0000313" key="14">
    <source>
        <dbReference type="EMBL" id="QEE51314.1"/>
    </source>
</evidence>
<keyword evidence="11" id="KW-0175">Coiled coil</keyword>
<evidence type="ECO:0000256" key="1">
    <source>
        <dbReference type="ARBA" id="ARBA00001947"/>
    </source>
</evidence>
<protein>
    <submittedName>
        <fullName evidence="14">M48 family metalloprotease</fullName>
    </submittedName>
</protein>
<keyword evidence="7" id="KW-0862">Zinc</keyword>
<evidence type="ECO:0000313" key="15">
    <source>
        <dbReference type="Proteomes" id="UP000321222"/>
    </source>
</evidence>
<evidence type="ECO:0000256" key="5">
    <source>
        <dbReference type="ARBA" id="ARBA00022723"/>
    </source>
</evidence>
<evidence type="ECO:0000259" key="13">
    <source>
        <dbReference type="Pfam" id="PF01435"/>
    </source>
</evidence>
<name>A0A5B9FWG2_9FLAO</name>
<keyword evidence="4 12" id="KW-0812">Transmembrane</keyword>
<dbReference type="CDD" id="cd07328">
    <property type="entry name" value="M48_Ste24p_like"/>
    <property type="match status" value="1"/>
</dbReference>
<dbReference type="OrthoDB" id="9789270at2"/>
<dbReference type="InterPro" id="IPR050083">
    <property type="entry name" value="HtpX_protease"/>
</dbReference>
<keyword evidence="5" id="KW-0479">Metal-binding</keyword>
<sequence>MNHTITISKNFKQKTVMAILAIILFVITYLVLIAAALGLTILCGYGAIMLIALRPSLITIMLGLGLGSMGLLILFFLIKFIFAVSKKEEPDYIRIYEEDEPELFALIEDIVAQVGTSFPKKIYVSHQVNASVFYNSSFWSMFLPVKKNLVIGMGLMNSVTVDEFKAIMAHEFGHFSQKSMKVGSYVYNVNQIIHNMLYKNDSFDEVAKSWSDVSTYFALFTLLGIQVITGIKWILKQVYNVLNLSHSALSREMEFHADEVAALVAGSSPVASSLVRLDLASISLERVLNFYSGKIEQNIRPVNIYPQQQFLMFFIATENKLPIENGLPMVTLENKSRLNLSKLKFDDKWATHPSDEDRVNRVKNLNLTSNTINNNPSLSLIKDATQLQLKVTSKLFSKVPYTSRETKNHGIEDFEIEFNTNVSKNSFDKKFNKYFDDFLTPDIDLNDIIETTTTEKELFSEENVELHYNIKGLESDLAIVKQISHKETPIKTFGFDGKNYKKQEAAVLAVSIENDIEQLKEKKQRNDRKIFSFYYHIALQSGKAEEYKNRYKTFAAFTKKGDEELRAIDEIKGMTLFLNETTTFKKIESNFRKLFPKEQILREKIRQLLNNSEYESILVPELKDNLNKYASYNWTYFENESYKNENLQTFFNGIDAYVFVLQVKCRMLKKDFLDFQATLTSI</sequence>
<keyword evidence="6" id="KW-0378">Hydrolase</keyword>
<evidence type="ECO:0000256" key="3">
    <source>
        <dbReference type="ARBA" id="ARBA00022670"/>
    </source>
</evidence>
<feature type="domain" description="Peptidase M48" evidence="13">
    <location>
        <begin position="99"/>
        <end position="364"/>
    </location>
</feature>
<evidence type="ECO:0000256" key="12">
    <source>
        <dbReference type="SAM" id="Phobius"/>
    </source>
</evidence>
<dbReference type="InterPro" id="IPR001915">
    <property type="entry name" value="Peptidase_M48"/>
</dbReference>
<keyword evidence="8 12" id="KW-1133">Transmembrane helix</keyword>
<keyword evidence="10 12" id="KW-0472">Membrane</keyword>
<dbReference type="GO" id="GO:0004222">
    <property type="term" value="F:metalloendopeptidase activity"/>
    <property type="evidence" value="ECO:0007669"/>
    <property type="project" value="InterPro"/>
</dbReference>
<dbReference type="PANTHER" id="PTHR43221">
    <property type="entry name" value="PROTEASE HTPX"/>
    <property type="match status" value="1"/>
</dbReference>
<evidence type="ECO:0000256" key="8">
    <source>
        <dbReference type="ARBA" id="ARBA00022989"/>
    </source>
</evidence>
<dbReference type="RefSeq" id="WP_147584809.1">
    <property type="nucleotide sequence ID" value="NZ_CP042831.1"/>
</dbReference>
<keyword evidence="2" id="KW-1003">Cell membrane</keyword>
<evidence type="ECO:0000256" key="2">
    <source>
        <dbReference type="ARBA" id="ARBA00022475"/>
    </source>
</evidence>
<proteinExistence type="predicted"/>
<feature type="transmembrane region" description="Helical" evidence="12">
    <location>
        <begin position="18"/>
        <end position="51"/>
    </location>
</feature>
<organism evidence="14 15">
    <name type="scientific">Flavobacterium alkalisoli</name>
    <dbReference type="NCBI Taxonomy" id="2602769"/>
    <lineage>
        <taxon>Bacteria</taxon>
        <taxon>Pseudomonadati</taxon>
        <taxon>Bacteroidota</taxon>
        <taxon>Flavobacteriia</taxon>
        <taxon>Flavobacteriales</taxon>
        <taxon>Flavobacteriaceae</taxon>
        <taxon>Flavobacterium</taxon>
    </lineage>
</organism>